<dbReference type="Pfam" id="PF01609">
    <property type="entry name" value="DDE_Tnp_1"/>
    <property type="match status" value="1"/>
</dbReference>
<dbReference type="PANTHER" id="PTHR30007">
    <property type="entry name" value="PHP DOMAIN PROTEIN"/>
    <property type="match status" value="1"/>
</dbReference>
<dbReference type="InterPro" id="IPR002559">
    <property type="entry name" value="Transposase_11"/>
</dbReference>
<keyword evidence="2" id="KW-0812">Transmembrane</keyword>
<name>A0ABU0J2C2_9HYPH</name>
<protein>
    <submittedName>
        <fullName evidence="4">Transposase</fullName>
    </submittedName>
</protein>
<gene>
    <name evidence="4" type="ORF">QO011_000711</name>
</gene>
<sequence length="184" mass="20861">MEHPRPLAEDFRRPRQGRARGHALDRQQLHQGATVGSRWKRGAKAQAIGRSRGGRTTKIHAITDSKGRLFRFLLTPGNVADVTAAYDLTAHLPSKGGLIADMAYDALKLRQELAFRGTASVIPTNPTRKHKWSIDLETYKERNLIERMFCRLKDFRRIATRYDKLARNFASAIALAAVVIWWAD</sequence>
<feature type="compositionally biased region" description="Basic and acidic residues" evidence="1">
    <location>
        <begin position="1"/>
        <end position="13"/>
    </location>
</feature>
<dbReference type="EMBL" id="JAUSVX010000001">
    <property type="protein sequence ID" value="MDQ0467716.1"/>
    <property type="molecule type" value="Genomic_DNA"/>
</dbReference>
<evidence type="ECO:0000259" key="3">
    <source>
        <dbReference type="Pfam" id="PF01609"/>
    </source>
</evidence>
<evidence type="ECO:0000313" key="4">
    <source>
        <dbReference type="EMBL" id="MDQ0467716.1"/>
    </source>
</evidence>
<dbReference type="NCBIfam" id="NF033580">
    <property type="entry name" value="transpos_IS5_3"/>
    <property type="match status" value="1"/>
</dbReference>
<evidence type="ECO:0000313" key="5">
    <source>
        <dbReference type="Proteomes" id="UP001242480"/>
    </source>
</evidence>
<dbReference type="Proteomes" id="UP001242480">
    <property type="component" value="Unassembled WGS sequence"/>
</dbReference>
<comment type="caution">
    <text evidence="4">The sequence shown here is derived from an EMBL/GenBank/DDBJ whole genome shotgun (WGS) entry which is preliminary data.</text>
</comment>
<proteinExistence type="predicted"/>
<feature type="transmembrane region" description="Helical" evidence="2">
    <location>
        <begin position="165"/>
        <end position="183"/>
    </location>
</feature>
<keyword evidence="2" id="KW-1133">Transmembrane helix</keyword>
<reference evidence="4 5" key="1">
    <citation type="submission" date="2023-07" db="EMBL/GenBank/DDBJ databases">
        <title>Genomic Encyclopedia of Type Strains, Phase IV (KMG-IV): sequencing the most valuable type-strain genomes for metagenomic binning, comparative biology and taxonomic classification.</title>
        <authorList>
            <person name="Goeker M."/>
        </authorList>
    </citation>
    <scope>NUCLEOTIDE SEQUENCE [LARGE SCALE GENOMIC DNA]</scope>
    <source>
        <strain evidence="4 5">DSM 19619</strain>
    </source>
</reference>
<evidence type="ECO:0000256" key="2">
    <source>
        <dbReference type="SAM" id="Phobius"/>
    </source>
</evidence>
<keyword evidence="5" id="KW-1185">Reference proteome</keyword>
<feature type="region of interest" description="Disordered" evidence="1">
    <location>
        <begin position="1"/>
        <end position="34"/>
    </location>
</feature>
<feature type="domain" description="Transposase IS4-like" evidence="3">
    <location>
        <begin position="46"/>
        <end position="179"/>
    </location>
</feature>
<evidence type="ECO:0000256" key="1">
    <source>
        <dbReference type="SAM" id="MobiDB-lite"/>
    </source>
</evidence>
<accession>A0ABU0J2C2</accession>
<keyword evidence="2" id="KW-0472">Membrane</keyword>
<dbReference type="PANTHER" id="PTHR30007:SF1">
    <property type="entry name" value="BLR1914 PROTEIN"/>
    <property type="match status" value="1"/>
</dbReference>
<organism evidence="4 5">
    <name type="scientific">Labrys wisconsinensis</name>
    <dbReference type="NCBI Taxonomy" id="425677"/>
    <lineage>
        <taxon>Bacteria</taxon>
        <taxon>Pseudomonadati</taxon>
        <taxon>Pseudomonadota</taxon>
        <taxon>Alphaproteobacteria</taxon>
        <taxon>Hyphomicrobiales</taxon>
        <taxon>Xanthobacteraceae</taxon>
        <taxon>Labrys</taxon>
    </lineage>
</organism>